<evidence type="ECO:0000256" key="2">
    <source>
        <dbReference type="ARBA" id="ARBA00022723"/>
    </source>
</evidence>
<dbReference type="InterPro" id="IPR051323">
    <property type="entry name" value="AtsK-like"/>
</dbReference>
<comment type="similarity">
    <text evidence="1">Belongs to the TfdA dioxygenase family.</text>
</comment>
<keyword evidence="9" id="KW-1185">Reference proteome</keyword>
<dbReference type="SUPFAM" id="SSF51197">
    <property type="entry name" value="Clavaminate synthase-like"/>
    <property type="match status" value="1"/>
</dbReference>
<dbReference type="Gene3D" id="3.60.130.10">
    <property type="entry name" value="Clavaminate synthase-like"/>
    <property type="match status" value="1"/>
</dbReference>
<keyword evidence="5" id="KW-0408">Iron</keyword>
<keyword evidence="2" id="KW-0479">Metal-binding</keyword>
<evidence type="ECO:0000256" key="3">
    <source>
        <dbReference type="ARBA" id="ARBA00022964"/>
    </source>
</evidence>
<name>A0A1C3JRP4_9GAMM</name>
<dbReference type="GO" id="GO:0005737">
    <property type="term" value="C:cytoplasm"/>
    <property type="evidence" value="ECO:0007669"/>
    <property type="project" value="TreeGrafter"/>
</dbReference>
<evidence type="ECO:0000259" key="6">
    <source>
        <dbReference type="Pfam" id="PF02668"/>
    </source>
</evidence>
<dbReference type="PANTHER" id="PTHR30468">
    <property type="entry name" value="ALPHA-KETOGLUTARATE-DEPENDENT SULFONATE DIOXYGENASE"/>
    <property type="match status" value="1"/>
</dbReference>
<dbReference type="InterPro" id="IPR042098">
    <property type="entry name" value="TauD-like_sf"/>
</dbReference>
<reference evidence="7 10" key="2">
    <citation type="submission" date="2016-06" db="EMBL/GenBank/DDBJ databases">
        <authorList>
            <person name="Kjaerup R.B."/>
            <person name="Dalgaard T.S."/>
            <person name="Juul-Madsen H.R."/>
        </authorList>
    </citation>
    <scope>NUCLEOTIDE SEQUENCE [LARGE SCALE GENOMIC DNA]</scope>
    <source>
        <strain evidence="7 10">CECT 5115</strain>
    </source>
</reference>
<keyword evidence="3 7" id="KW-0223">Dioxygenase</keyword>
<reference evidence="8 9" key="1">
    <citation type="submission" date="2016-06" db="EMBL/GenBank/DDBJ databases">
        <authorList>
            <person name="Rodrigo-Torres L."/>
            <person name="Arahal D.R."/>
        </authorList>
    </citation>
    <scope>NUCLEOTIDE SEQUENCE [LARGE SCALE GENOMIC DNA]</scope>
    <source>
        <strain evidence="8 9">CECT 5116</strain>
    </source>
</reference>
<dbReference type="RefSeq" id="WP_067035777.1">
    <property type="nucleotide sequence ID" value="NZ_FLRA01000014.1"/>
</dbReference>
<evidence type="ECO:0000313" key="10">
    <source>
        <dbReference type="Proteomes" id="UP000092871"/>
    </source>
</evidence>
<evidence type="ECO:0000256" key="5">
    <source>
        <dbReference type="ARBA" id="ARBA00023004"/>
    </source>
</evidence>
<evidence type="ECO:0000313" key="9">
    <source>
        <dbReference type="Proteomes" id="UP000092840"/>
    </source>
</evidence>
<evidence type="ECO:0000256" key="4">
    <source>
        <dbReference type="ARBA" id="ARBA00023002"/>
    </source>
</evidence>
<evidence type="ECO:0000256" key="1">
    <source>
        <dbReference type="ARBA" id="ARBA00005896"/>
    </source>
</evidence>
<dbReference type="EC" id="1.14.11.17" evidence="7"/>
<dbReference type="GO" id="GO:0046872">
    <property type="term" value="F:metal ion binding"/>
    <property type="evidence" value="ECO:0007669"/>
    <property type="project" value="UniProtKB-KW"/>
</dbReference>
<dbReference type="Pfam" id="PF02668">
    <property type="entry name" value="TauD"/>
    <property type="match status" value="1"/>
</dbReference>
<evidence type="ECO:0000313" key="7">
    <source>
        <dbReference type="EMBL" id="SBT17898.1"/>
    </source>
</evidence>
<sequence>MKITPVNEKIGAFVEDVNLNSLAIHEFETLYQALLRHKVLFFRDQPLSTEEHIALGQRFGALEPPHPFFPHLTDNDQVVIIETARGNPPSKSYWHTDMTWQVVPPKCSILHAQFVPEQGGDTIWCDMAGVWADLSAAEQSELRSLETIHALHAFEDSRYDHLDANGESIVIKRSRDYPPIRRPMMQVHPETGQEVLFINEQFTRSIINWSESASQLRLSALFSKARQVQYQVRFSWQKGSVAIWDNRATQHFAVTDYGDTPRRLHRVTVQGEPSLAGKPYLP</sequence>
<dbReference type="AlphaFoldDB" id="A0A1C3JRP4"/>
<dbReference type="GO" id="GO:0000908">
    <property type="term" value="F:taurine dioxygenase activity"/>
    <property type="evidence" value="ECO:0007669"/>
    <property type="project" value="UniProtKB-EC"/>
</dbReference>
<dbReference type="PANTHER" id="PTHR30468:SF1">
    <property type="entry name" value="ALPHA-KETOGLUTARATE-DEPENDENT SULFONATE DIOXYGENASE"/>
    <property type="match status" value="1"/>
</dbReference>
<organism evidence="7 10">
    <name type="scientific">Marinomonas gallaica</name>
    <dbReference type="NCBI Taxonomy" id="1806667"/>
    <lineage>
        <taxon>Bacteria</taxon>
        <taxon>Pseudomonadati</taxon>
        <taxon>Pseudomonadota</taxon>
        <taxon>Gammaproteobacteria</taxon>
        <taxon>Oceanospirillales</taxon>
        <taxon>Oceanospirillaceae</taxon>
        <taxon>Marinomonas</taxon>
    </lineage>
</organism>
<accession>A0A1C3JRP4</accession>
<protein>
    <submittedName>
        <fullName evidence="7">Alpha-ketoglutarate-dependent taurine dioxygenase</fullName>
        <ecNumber evidence="7">1.14.11.17</ecNumber>
    </submittedName>
</protein>
<dbReference type="Proteomes" id="UP000092840">
    <property type="component" value="Unassembled WGS sequence"/>
</dbReference>
<proteinExistence type="inferred from homology"/>
<feature type="domain" description="TauD/TfdA-like" evidence="6">
    <location>
        <begin position="3"/>
        <end position="268"/>
    </location>
</feature>
<dbReference type="InterPro" id="IPR003819">
    <property type="entry name" value="TauD/TfdA-like"/>
</dbReference>
<dbReference type="EMBL" id="FLRB01000008">
    <property type="protein sequence ID" value="SBT20802.1"/>
    <property type="molecule type" value="Genomic_DNA"/>
</dbReference>
<keyword evidence="4 7" id="KW-0560">Oxidoreductase</keyword>
<dbReference type="OrthoDB" id="581608at2"/>
<dbReference type="Proteomes" id="UP000092871">
    <property type="component" value="Unassembled WGS sequence"/>
</dbReference>
<evidence type="ECO:0000313" key="8">
    <source>
        <dbReference type="EMBL" id="SBT20802.1"/>
    </source>
</evidence>
<dbReference type="EMBL" id="FLRA01000014">
    <property type="protein sequence ID" value="SBT17898.1"/>
    <property type="molecule type" value="Genomic_DNA"/>
</dbReference>
<gene>
    <name evidence="7" type="primary">tauD_1</name>
    <name evidence="8" type="synonym">tauD_2</name>
    <name evidence="7" type="ORF">MGA5115_02015</name>
    <name evidence="8" type="ORF">MGA5116_01389</name>
</gene>